<feature type="compositionally biased region" description="Low complexity" evidence="13">
    <location>
        <begin position="319"/>
        <end position="331"/>
    </location>
</feature>
<evidence type="ECO:0000259" key="16">
    <source>
        <dbReference type="Pfam" id="PF08345"/>
    </source>
</evidence>
<evidence type="ECO:0000313" key="19">
    <source>
        <dbReference type="Proteomes" id="UP000051276"/>
    </source>
</evidence>
<evidence type="ECO:0000256" key="2">
    <source>
        <dbReference type="ARBA" id="ARBA00004117"/>
    </source>
</evidence>
<dbReference type="STRING" id="54398.Ga0074115_1198"/>
<keyword evidence="18" id="KW-0282">Flagellum</keyword>
<name>A0A0T5Z572_9GAMM</name>
<keyword evidence="8 14" id="KW-1133">Transmembrane helix</keyword>
<dbReference type="Proteomes" id="UP000051634">
    <property type="component" value="Unassembled WGS sequence"/>
</dbReference>
<dbReference type="Pfam" id="PF08345">
    <property type="entry name" value="YscJ_FliF_C"/>
    <property type="match status" value="1"/>
</dbReference>
<accession>A0A0T5Z572</accession>
<comment type="subcellular location">
    <subcellularLocation>
        <location evidence="2 12">Bacterial flagellum basal body</location>
    </subcellularLocation>
    <subcellularLocation>
        <location evidence="3">Cell membrane</location>
        <topology evidence="3">Multi-pass membrane protein</topology>
    </subcellularLocation>
</comment>
<feature type="compositionally biased region" description="Basic and acidic residues" evidence="13">
    <location>
        <begin position="298"/>
        <end position="308"/>
    </location>
</feature>
<evidence type="ECO:0000256" key="11">
    <source>
        <dbReference type="ARBA" id="ARBA00025936"/>
    </source>
</evidence>
<dbReference type="RefSeq" id="WP_082626880.1">
    <property type="nucleotide sequence ID" value="NZ_KQ556952.1"/>
</dbReference>
<evidence type="ECO:0000256" key="12">
    <source>
        <dbReference type="PIRNR" id="PIRNR004862"/>
    </source>
</evidence>
<keyword evidence="10 12" id="KW-0975">Bacterial flagellum</keyword>
<evidence type="ECO:0000256" key="6">
    <source>
        <dbReference type="ARBA" id="ARBA00022475"/>
    </source>
</evidence>
<gene>
    <name evidence="17" type="ORF">Ga0074115_1198</name>
    <name evidence="18" type="ORF">Ga0076813_12728</name>
</gene>
<feature type="transmembrane region" description="Helical" evidence="14">
    <location>
        <begin position="29"/>
        <end position="48"/>
    </location>
</feature>
<keyword evidence="20" id="KW-1185">Reference proteome</keyword>
<dbReference type="InterPro" id="IPR006182">
    <property type="entry name" value="FliF_N_dom"/>
</dbReference>
<evidence type="ECO:0000256" key="9">
    <source>
        <dbReference type="ARBA" id="ARBA00023136"/>
    </source>
</evidence>
<dbReference type="PRINTS" id="PR01009">
    <property type="entry name" value="FLGMRINGFLIF"/>
</dbReference>
<dbReference type="NCBIfam" id="TIGR00206">
    <property type="entry name" value="fliF"/>
    <property type="match status" value="1"/>
</dbReference>
<dbReference type="InterPro" id="IPR013556">
    <property type="entry name" value="Flag_M-ring_C"/>
</dbReference>
<dbReference type="InterPro" id="IPR043427">
    <property type="entry name" value="YscJ/FliF"/>
</dbReference>
<dbReference type="Gene3D" id="3.30.300.30">
    <property type="match status" value="1"/>
</dbReference>
<dbReference type="GO" id="GO:0003774">
    <property type="term" value="F:cytoskeletal motor activity"/>
    <property type="evidence" value="ECO:0007669"/>
    <property type="project" value="InterPro"/>
</dbReference>
<evidence type="ECO:0000256" key="4">
    <source>
        <dbReference type="ARBA" id="ARBA00007971"/>
    </source>
</evidence>
<evidence type="ECO:0000313" key="20">
    <source>
        <dbReference type="Proteomes" id="UP000051634"/>
    </source>
</evidence>
<feature type="compositionally biased region" description="Polar residues" evidence="13">
    <location>
        <begin position="341"/>
        <end position="350"/>
    </location>
</feature>
<evidence type="ECO:0000256" key="10">
    <source>
        <dbReference type="ARBA" id="ARBA00023143"/>
    </source>
</evidence>
<evidence type="ECO:0000256" key="5">
    <source>
        <dbReference type="ARBA" id="ARBA00017949"/>
    </source>
</evidence>
<evidence type="ECO:0000256" key="7">
    <source>
        <dbReference type="ARBA" id="ARBA00022692"/>
    </source>
</evidence>
<organism evidence="18 19">
    <name type="scientific">endosymbiont of Ridgeia piscesae</name>
    <dbReference type="NCBI Taxonomy" id="54398"/>
    <lineage>
        <taxon>Bacteria</taxon>
        <taxon>Pseudomonadati</taxon>
        <taxon>Pseudomonadota</taxon>
        <taxon>Gammaproteobacteria</taxon>
        <taxon>sulfur-oxidizing symbionts</taxon>
    </lineage>
</organism>
<dbReference type="PANTHER" id="PTHR30046">
    <property type="entry name" value="FLAGELLAR M-RING PROTEIN"/>
    <property type="match status" value="1"/>
</dbReference>
<evidence type="ECO:0000256" key="13">
    <source>
        <dbReference type="SAM" id="MobiDB-lite"/>
    </source>
</evidence>
<dbReference type="Proteomes" id="UP000051276">
    <property type="component" value="Unassembled WGS sequence"/>
</dbReference>
<evidence type="ECO:0000256" key="3">
    <source>
        <dbReference type="ARBA" id="ARBA00004651"/>
    </source>
</evidence>
<comment type="function">
    <text evidence="1 12">The M ring may be actively involved in energy transduction.</text>
</comment>
<dbReference type="PATRIC" id="fig|54398.3.peg.2161"/>
<keyword evidence="7 14" id="KW-0812">Transmembrane</keyword>
<evidence type="ECO:0000256" key="14">
    <source>
        <dbReference type="SAM" id="Phobius"/>
    </source>
</evidence>
<comment type="subunit">
    <text evidence="11">The basal body constitutes a major portion of the flagellar organelle and consists of four rings (L,P,S, and M) mounted on a central rod. The M ring is integral to the inner membrane of the cell and may be connected to the flagellar rod via the S ring. The S (supramembrane ring) lies just distal to the M ring. The L and P rings lie in the outer membrane and the periplasmic space, respectively.</text>
</comment>
<dbReference type="EMBL" id="LMXI01000422">
    <property type="protein sequence ID" value="KRT58041.1"/>
    <property type="molecule type" value="Genomic_DNA"/>
</dbReference>
<dbReference type="Gene3D" id="3.30.70.1530">
    <property type="entry name" value="Hypothetical protein rpa1041"/>
    <property type="match status" value="1"/>
</dbReference>
<dbReference type="InterPro" id="IPR000067">
    <property type="entry name" value="FlgMring_FliF"/>
</dbReference>
<keyword evidence="18" id="KW-0969">Cilium</keyword>
<reference evidence="19 20" key="1">
    <citation type="submission" date="2015-11" db="EMBL/GenBank/DDBJ databases">
        <title>The genome of Candidatus Endoriftia persephone in Ridgeia piscesae and population structure of the North Eastern Pacific vestimentiferan symbionts.</title>
        <authorList>
            <person name="Perez M."/>
            <person name="Juniper K.S."/>
        </authorList>
    </citation>
    <scope>NUCLEOTIDE SEQUENCE [LARGE SCALE GENOMIC DNA]</scope>
    <source>
        <strain evidence="18">Ind10</strain>
        <strain evidence="17">Ind11</strain>
    </source>
</reference>
<evidence type="ECO:0000256" key="1">
    <source>
        <dbReference type="ARBA" id="ARBA00003820"/>
    </source>
</evidence>
<keyword evidence="6" id="KW-1003">Cell membrane</keyword>
<proteinExistence type="inferred from homology"/>
<dbReference type="AlphaFoldDB" id="A0A0T5Z572"/>
<feature type="region of interest" description="Disordered" evidence="13">
    <location>
        <begin position="298"/>
        <end position="350"/>
    </location>
</feature>
<comment type="similarity">
    <text evidence="4 12">Belongs to the FliF family.</text>
</comment>
<keyword evidence="18" id="KW-0966">Cell projection</keyword>
<evidence type="ECO:0000313" key="18">
    <source>
        <dbReference type="EMBL" id="KRT58041.1"/>
    </source>
</evidence>
<evidence type="ECO:0000313" key="17">
    <source>
        <dbReference type="EMBL" id="KRT55471.1"/>
    </source>
</evidence>
<feature type="domain" description="Flagellar M-ring C-terminal" evidence="16">
    <location>
        <begin position="259"/>
        <end position="431"/>
    </location>
</feature>
<feature type="domain" description="Flagellar M-ring N-terminal" evidence="15">
    <location>
        <begin position="50"/>
        <end position="225"/>
    </location>
</feature>
<sequence length="569" mass="61321">MELTNPEEPGGKALEVSRRLQDNPLLRQLAVMVGIAASVALGVAVVLWSQKPSYSVLFGNLAQKDAAEIAQVLQQSGIDYEVDPASGLIMVPSGDLQQARMKLAGQGLPHSDSVGFELLQQETGFNTSRLVEAARYQRALEGELTRTIMTLANVETARVHLATPKQSVFIRQRKYPSASVTVKLYPGRTLEKGQVEAIVHLVASAVPELETSRVTVVDQKGRLLSGDENSSQMSLTTSQFEYTQELEAHFKQRIEDIVAPLVGKDNLRAEVTAELDFSQVEQTQESFNPDMAALRSERVNEQVSRLRAEQGVPGALTNQPPAAGSSPEQASGAGGEGEGTPINTSKQATRNFELDKTISHTRLPTGSLRRLSVALVLNDRVRLSINEAGEEQIETIPRTPEEISSITNLVKEAIGFNPRRGDSVRVISETFFVPVPPEPLPELPIWEQPWFWDAVRQASGLLLVLLLIFGVLKPTMTRLTAQPGEGGDEEGEGVAAGGVIGAEGIAGEGLEGELAGEGGLAGELEGGEAVKLPGPGSYEKTLEAARQMIAEDPKRVAQVVKQWIADDAR</sequence>
<dbReference type="GO" id="GO:0009431">
    <property type="term" value="C:bacterial-type flagellum basal body, MS ring"/>
    <property type="evidence" value="ECO:0007669"/>
    <property type="project" value="InterPro"/>
</dbReference>
<keyword evidence="9 14" id="KW-0472">Membrane</keyword>
<dbReference type="Pfam" id="PF01514">
    <property type="entry name" value="YscJ_FliF"/>
    <property type="match status" value="1"/>
</dbReference>
<comment type="caution">
    <text evidence="18">The sequence shown here is derived from an EMBL/GenBank/DDBJ whole genome shotgun (WGS) entry which is preliminary data.</text>
</comment>
<dbReference type="OrthoDB" id="8554211at2"/>
<evidence type="ECO:0000256" key="8">
    <source>
        <dbReference type="ARBA" id="ARBA00022989"/>
    </source>
</evidence>
<dbReference type="GO" id="GO:0005886">
    <property type="term" value="C:plasma membrane"/>
    <property type="evidence" value="ECO:0007669"/>
    <property type="project" value="UniProtKB-SubCell"/>
</dbReference>
<dbReference type="EMBL" id="LDXT01000078">
    <property type="protein sequence ID" value="KRT55471.1"/>
    <property type="molecule type" value="Genomic_DNA"/>
</dbReference>
<evidence type="ECO:0000259" key="15">
    <source>
        <dbReference type="Pfam" id="PF01514"/>
    </source>
</evidence>
<dbReference type="PIRSF" id="PIRSF004862">
    <property type="entry name" value="FliF"/>
    <property type="match status" value="1"/>
</dbReference>
<dbReference type="InterPro" id="IPR045851">
    <property type="entry name" value="AMP-bd_C_sf"/>
</dbReference>
<dbReference type="GO" id="GO:0071973">
    <property type="term" value="P:bacterial-type flagellum-dependent cell motility"/>
    <property type="evidence" value="ECO:0007669"/>
    <property type="project" value="InterPro"/>
</dbReference>
<dbReference type="PANTHER" id="PTHR30046:SF0">
    <property type="entry name" value="FLAGELLAR M-RING PROTEIN"/>
    <property type="match status" value="1"/>
</dbReference>
<protein>
    <recommendedName>
        <fullName evidence="5 12">Flagellar M-ring protein</fullName>
    </recommendedName>
</protein>